<keyword evidence="3" id="KW-1185">Reference proteome</keyword>
<evidence type="ECO:0000313" key="2">
    <source>
        <dbReference type="EMBL" id="PAX51569.1"/>
    </source>
</evidence>
<dbReference type="InterPro" id="IPR038740">
    <property type="entry name" value="BioF2-like_GNAT_dom"/>
</dbReference>
<sequence>MIYDRRQIDILKTDNNLWLEVLKKIPHDIYHLPGYFDLEAKRYQGLPEAILIQQGDNLFFAPYLLRNCNHIFPDTSLEAEVFDIISPYGYSGILINEAATQSPEFINFAMAEMQQILQSKQVCSAFFRLHPLINNNLPYLLKENIFQTHGQTISVDLSLTHEQIWNHTKAGRRNKINKCKRLGLISRLVNFDDYIEEFIAIYEETMERVGAKKTYFEFDYDYCIELKKKLGDNLHLCIVESEDKIASAGLYSEYQGIVQALFGGTRTEFFKVSPSSLETDYMRLWAKERGNKILHLGGGLGGTKDSLYEFKSSFSKQSHLFLTMQLIIEPQKYSYLVEKKAKSFNIFPQELIDSNFFPAYRSSNTRIYLNE</sequence>
<gene>
    <name evidence="2" type="ORF">CK510_24130</name>
</gene>
<dbReference type="SUPFAM" id="SSF55729">
    <property type="entry name" value="Acyl-CoA N-acyltransferases (Nat)"/>
    <property type="match status" value="1"/>
</dbReference>
<dbReference type="AlphaFoldDB" id="A0A2A2TDT2"/>
<dbReference type="InterPro" id="IPR016181">
    <property type="entry name" value="Acyl_CoA_acyltransferase"/>
</dbReference>
<evidence type="ECO:0000259" key="1">
    <source>
        <dbReference type="Pfam" id="PF13480"/>
    </source>
</evidence>
<comment type="caution">
    <text evidence="2">The sequence shown here is derived from an EMBL/GenBank/DDBJ whole genome shotgun (WGS) entry which is preliminary data.</text>
</comment>
<organism evidence="2 3">
    <name type="scientific">Brunnivagina elsteri CCALA 953</name>
    <dbReference type="NCBI Taxonomy" id="987040"/>
    <lineage>
        <taxon>Bacteria</taxon>
        <taxon>Bacillati</taxon>
        <taxon>Cyanobacteriota</taxon>
        <taxon>Cyanophyceae</taxon>
        <taxon>Nostocales</taxon>
        <taxon>Calotrichaceae</taxon>
        <taxon>Brunnivagina</taxon>
    </lineage>
</organism>
<dbReference type="Gene3D" id="3.40.630.30">
    <property type="match status" value="1"/>
</dbReference>
<dbReference type="Pfam" id="PF13480">
    <property type="entry name" value="Acetyltransf_6"/>
    <property type="match status" value="1"/>
</dbReference>
<name>A0A2A2TDT2_9CYAN</name>
<protein>
    <submittedName>
        <fullName evidence="2">FemAB family protein</fullName>
    </submittedName>
</protein>
<proteinExistence type="predicted"/>
<dbReference type="OrthoDB" id="9785911at2"/>
<evidence type="ECO:0000313" key="3">
    <source>
        <dbReference type="Proteomes" id="UP000218238"/>
    </source>
</evidence>
<accession>A0A2A2TDT2</accession>
<feature type="domain" description="BioF2-like acetyltransferase" evidence="1">
    <location>
        <begin position="173"/>
        <end position="299"/>
    </location>
</feature>
<dbReference type="Proteomes" id="UP000218238">
    <property type="component" value="Unassembled WGS sequence"/>
</dbReference>
<dbReference type="EMBL" id="NTFS01000371">
    <property type="protein sequence ID" value="PAX51569.1"/>
    <property type="molecule type" value="Genomic_DNA"/>
</dbReference>
<dbReference type="RefSeq" id="WP_095724093.1">
    <property type="nucleotide sequence ID" value="NZ_NTFS01000371.1"/>
</dbReference>
<reference evidence="2 3" key="1">
    <citation type="submission" date="2017-08" db="EMBL/GenBank/DDBJ databases">
        <title>Draft genome sequence of filamentous cyanobacterium Calothrix elsteri CCALA 953.</title>
        <authorList>
            <person name="Gagunashvili A.N."/>
            <person name="Elster J."/>
            <person name="Andresson O.S."/>
        </authorList>
    </citation>
    <scope>NUCLEOTIDE SEQUENCE [LARGE SCALE GENOMIC DNA]</scope>
    <source>
        <strain evidence="2 3">CCALA 953</strain>
    </source>
</reference>